<feature type="domain" description="HTH gntR-type" evidence="4">
    <location>
        <begin position="8"/>
        <end position="75"/>
    </location>
</feature>
<evidence type="ECO:0000259" key="4">
    <source>
        <dbReference type="PROSITE" id="PS50949"/>
    </source>
</evidence>
<proteinExistence type="predicted"/>
<dbReference type="InterPro" id="IPR008920">
    <property type="entry name" value="TF_FadR/GntR_C"/>
</dbReference>
<dbReference type="PROSITE" id="PS50949">
    <property type="entry name" value="HTH_GNTR"/>
    <property type="match status" value="1"/>
</dbReference>
<keyword evidence="1" id="KW-0805">Transcription regulation</keyword>
<dbReference type="InterPro" id="IPR000524">
    <property type="entry name" value="Tscrpt_reg_HTH_GntR"/>
</dbReference>
<protein>
    <submittedName>
        <fullName evidence="5">GntR family transcriptional regulator</fullName>
    </submittedName>
</protein>
<accession>A0A0D2K040</accession>
<dbReference type="GO" id="GO:0003700">
    <property type="term" value="F:DNA-binding transcription factor activity"/>
    <property type="evidence" value="ECO:0007669"/>
    <property type="project" value="InterPro"/>
</dbReference>
<reference evidence="5 6" key="1">
    <citation type="submission" date="2013-11" db="EMBL/GenBank/DDBJ databases">
        <title>Metagenomic analysis of a methanogenic consortium involved in long chain n-alkane degradation.</title>
        <authorList>
            <person name="Davidova I.A."/>
            <person name="Callaghan A.V."/>
            <person name="Wawrik B."/>
            <person name="Pruitt S."/>
            <person name="Marks C."/>
            <person name="Duncan K.E."/>
            <person name="Suflita J.M."/>
        </authorList>
    </citation>
    <scope>NUCLEOTIDE SEQUENCE [LARGE SCALE GENOMIC DNA]</scope>
    <source>
        <strain evidence="5 6">SPR</strain>
    </source>
</reference>
<keyword evidence="6" id="KW-1185">Reference proteome</keyword>
<dbReference type="Pfam" id="PF00392">
    <property type="entry name" value="GntR"/>
    <property type="match status" value="1"/>
</dbReference>
<organism evidence="5 6">
    <name type="scientific">Dethiosulfatarculus sandiegensis</name>
    <dbReference type="NCBI Taxonomy" id="1429043"/>
    <lineage>
        <taxon>Bacteria</taxon>
        <taxon>Pseudomonadati</taxon>
        <taxon>Thermodesulfobacteriota</taxon>
        <taxon>Desulfarculia</taxon>
        <taxon>Desulfarculales</taxon>
        <taxon>Desulfarculaceae</taxon>
        <taxon>Dethiosulfatarculus</taxon>
    </lineage>
</organism>
<sequence>MVVKRQPKRLGEYAYQEIKELILKNKLVPGQNLSIGYLAETLNLSQTPIREALGRLNAEGLIVHTAHKKIRVSEITDEDLLQTYQARKLLEPQLVEILTQSLSKGSTFLRAAQKLHKNINKVLESDMSEVNIDLYLQIDKQLNDLIMLPVRGTLTGDLQLTINERSLRFRNYAETFATEDTQKENMIRVISREHLNIVQAIIAQDSNMAKAYTLIHLENSKQRTFASLKHANNFPLESGATHKVAGIGS</sequence>
<dbReference type="InterPro" id="IPR036388">
    <property type="entry name" value="WH-like_DNA-bd_sf"/>
</dbReference>
<dbReference type="InterPro" id="IPR011711">
    <property type="entry name" value="GntR_C"/>
</dbReference>
<evidence type="ECO:0000313" key="6">
    <source>
        <dbReference type="Proteomes" id="UP000032233"/>
    </source>
</evidence>
<evidence type="ECO:0000313" key="5">
    <source>
        <dbReference type="EMBL" id="KIX15105.1"/>
    </source>
</evidence>
<evidence type="ECO:0000256" key="1">
    <source>
        <dbReference type="ARBA" id="ARBA00023015"/>
    </source>
</evidence>
<dbReference type="PANTHER" id="PTHR43537:SF24">
    <property type="entry name" value="GLUCONATE OPERON TRANSCRIPTIONAL REPRESSOR"/>
    <property type="match status" value="1"/>
</dbReference>
<dbReference type="InterPro" id="IPR036390">
    <property type="entry name" value="WH_DNA-bd_sf"/>
</dbReference>
<name>A0A0D2K040_9BACT</name>
<dbReference type="InParanoid" id="A0A0D2K040"/>
<gene>
    <name evidence="5" type="ORF">X474_04900</name>
</gene>
<dbReference type="Gene3D" id="1.10.10.10">
    <property type="entry name" value="Winged helix-like DNA-binding domain superfamily/Winged helix DNA-binding domain"/>
    <property type="match status" value="1"/>
</dbReference>
<dbReference type="SUPFAM" id="SSF46785">
    <property type="entry name" value="Winged helix' DNA-binding domain"/>
    <property type="match status" value="1"/>
</dbReference>
<dbReference type="AlphaFoldDB" id="A0A0D2K040"/>
<keyword evidence="3" id="KW-0804">Transcription</keyword>
<dbReference type="Gene3D" id="1.20.120.530">
    <property type="entry name" value="GntR ligand-binding domain-like"/>
    <property type="match status" value="1"/>
</dbReference>
<dbReference type="Proteomes" id="UP000032233">
    <property type="component" value="Unassembled WGS sequence"/>
</dbReference>
<dbReference type="SMART" id="SM00345">
    <property type="entry name" value="HTH_GNTR"/>
    <property type="match status" value="1"/>
</dbReference>
<dbReference type="SUPFAM" id="SSF48008">
    <property type="entry name" value="GntR ligand-binding domain-like"/>
    <property type="match status" value="1"/>
</dbReference>
<dbReference type="EMBL" id="AZAC01000004">
    <property type="protein sequence ID" value="KIX15105.1"/>
    <property type="molecule type" value="Genomic_DNA"/>
</dbReference>
<dbReference type="PANTHER" id="PTHR43537">
    <property type="entry name" value="TRANSCRIPTIONAL REGULATOR, GNTR FAMILY"/>
    <property type="match status" value="1"/>
</dbReference>
<dbReference type="STRING" id="1429043.X474_04900"/>
<evidence type="ECO:0000256" key="2">
    <source>
        <dbReference type="ARBA" id="ARBA00023125"/>
    </source>
</evidence>
<keyword evidence="2" id="KW-0238">DNA-binding</keyword>
<evidence type="ECO:0000256" key="3">
    <source>
        <dbReference type="ARBA" id="ARBA00023163"/>
    </source>
</evidence>
<dbReference type="OrthoDB" id="5499567at2"/>
<dbReference type="RefSeq" id="WP_052514858.1">
    <property type="nucleotide sequence ID" value="NZ_AZAC01000004.1"/>
</dbReference>
<dbReference type="Pfam" id="PF07729">
    <property type="entry name" value="FCD"/>
    <property type="match status" value="1"/>
</dbReference>
<comment type="caution">
    <text evidence="5">The sequence shown here is derived from an EMBL/GenBank/DDBJ whole genome shotgun (WGS) entry which is preliminary data.</text>
</comment>
<dbReference type="GO" id="GO:0003677">
    <property type="term" value="F:DNA binding"/>
    <property type="evidence" value="ECO:0007669"/>
    <property type="project" value="UniProtKB-KW"/>
</dbReference>